<organism evidence="3 9">
    <name type="scientific">Phytophthora fragariae</name>
    <dbReference type="NCBI Taxonomy" id="53985"/>
    <lineage>
        <taxon>Eukaryota</taxon>
        <taxon>Sar</taxon>
        <taxon>Stramenopiles</taxon>
        <taxon>Oomycota</taxon>
        <taxon>Peronosporomycetes</taxon>
        <taxon>Peronosporales</taxon>
        <taxon>Peronosporaceae</taxon>
        <taxon>Phytophthora</taxon>
    </lineage>
</organism>
<dbReference type="Proteomes" id="UP000460718">
    <property type="component" value="Unassembled WGS sequence"/>
</dbReference>
<protein>
    <submittedName>
        <fullName evidence="3">Uncharacterized protein</fullName>
    </submittedName>
</protein>
<evidence type="ECO:0000313" key="12">
    <source>
        <dbReference type="Proteomes" id="UP000486351"/>
    </source>
</evidence>
<proteinExistence type="predicted"/>
<dbReference type="EMBL" id="QXFW01000195">
    <property type="protein sequence ID" value="KAE9021054.1"/>
    <property type="molecule type" value="Genomic_DNA"/>
</dbReference>
<evidence type="ECO:0000313" key="7">
    <source>
        <dbReference type="EMBL" id="KAE9351272.1"/>
    </source>
</evidence>
<dbReference type="Proteomes" id="UP000433483">
    <property type="component" value="Unassembled WGS sequence"/>
</dbReference>
<feature type="region of interest" description="Disordered" evidence="1">
    <location>
        <begin position="37"/>
        <end position="63"/>
    </location>
</feature>
<evidence type="ECO:0000313" key="4">
    <source>
        <dbReference type="EMBL" id="KAE9127844.1"/>
    </source>
</evidence>
<feature type="compositionally biased region" description="Basic and acidic residues" evidence="1">
    <location>
        <begin position="37"/>
        <end position="48"/>
    </location>
</feature>
<dbReference type="Proteomes" id="UP000488956">
    <property type="component" value="Unassembled WGS sequence"/>
</dbReference>
<dbReference type="Proteomes" id="UP000486351">
    <property type="component" value="Unassembled WGS sequence"/>
</dbReference>
<comment type="caution">
    <text evidence="3">The sequence shown here is derived from an EMBL/GenBank/DDBJ whole genome shotgun (WGS) entry which is preliminary data.</text>
</comment>
<dbReference type="Proteomes" id="UP000441208">
    <property type="component" value="Unassembled WGS sequence"/>
</dbReference>
<dbReference type="AlphaFoldDB" id="A0A6A3SI70"/>
<dbReference type="EMBL" id="QXFY01000230">
    <property type="protein sequence ID" value="KAE9351272.1"/>
    <property type="molecule type" value="Genomic_DNA"/>
</dbReference>
<accession>A0A6A3SI70</accession>
<keyword evidence="8" id="KW-1185">Reference proteome</keyword>
<evidence type="ECO:0000313" key="9">
    <source>
        <dbReference type="Proteomes" id="UP000441208"/>
    </source>
</evidence>
<reference evidence="8 9" key="1">
    <citation type="submission" date="2018-08" db="EMBL/GenBank/DDBJ databases">
        <title>Genomic investigation of the strawberry pathogen Phytophthora fragariae indicates pathogenicity is determined by transcriptional variation in three key races.</title>
        <authorList>
            <person name="Adams T.M."/>
            <person name="Armitage A.D."/>
            <person name="Sobczyk M.K."/>
            <person name="Bates H.J."/>
            <person name="Dunwell J.M."/>
            <person name="Nellist C.F."/>
            <person name="Harrison R.J."/>
        </authorList>
    </citation>
    <scope>NUCLEOTIDE SEQUENCE [LARGE SCALE GENOMIC DNA]</scope>
    <source>
        <strain evidence="6 11">BC-23</strain>
        <strain evidence="5 8">NOV-27</strain>
        <strain evidence="3 9">NOV-71</strain>
        <strain evidence="7 12">NOV-77</strain>
        <strain evidence="4 13">ONT-3</strain>
        <strain evidence="2 10">SCRP245</strain>
    </source>
</reference>
<evidence type="ECO:0000313" key="11">
    <source>
        <dbReference type="Proteomes" id="UP000476176"/>
    </source>
</evidence>
<evidence type="ECO:0000313" key="6">
    <source>
        <dbReference type="EMBL" id="KAE9245993.1"/>
    </source>
</evidence>
<evidence type="ECO:0000313" key="8">
    <source>
        <dbReference type="Proteomes" id="UP000433483"/>
    </source>
</evidence>
<evidence type="ECO:0000256" key="1">
    <source>
        <dbReference type="SAM" id="MobiDB-lite"/>
    </source>
</evidence>
<name>A0A6A3SI70_9STRA</name>
<evidence type="ECO:0000313" key="2">
    <source>
        <dbReference type="EMBL" id="KAE9021054.1"/>
    </source>
</evidence>
<gene>
    <name evidence="6" type="ORF">PF004_g5018</name>
    <name evidence="5" type="ORF">PF005_g9277</name>
    <name evidence="3" type="ORF">PF007_g9372</name>
    <name evidence="7" type="ORF">PF008_g6035</name>
    <name evidence="4" type="ORF">PF010_g4744</name>
    <name evidence="2" type="ORF">PF011_g5125</name>
</gene>
<dbReference type="EMBL" id="QXFX01000168">
    <property type="protein sequence ID" value="KAE9127844.1"/>
    <property type="molecule type" value="Genomic_DNA"/>
</dbReference>
<dbReference type="EMBL" id="QXGC01000180">
    <property type="protein sequence ID" value="KAE9245993.1"/>
    <property type="molecule type" value="Genomic_DNA"/>
</dbReference>
<evidence type="ECO:0000313" key="10">
    <source>
        <dbReference type="Proteomes" id="UP000460718"/>
    </source>
</evidence>
<sequence>MGWAAAVLTMPAAAVRCTKEPPALVFVDALRPALRPAEDPGRRLRQEGARAAPNVIPRGADEA</sequence>
<evidence type="ECO:0000313" key="3">
    <source>
        <dbReference type="EMBL" id="KAE9117214.1"/>
    </source>
</evidence>
<dbReference type="Proteomes" id="UP000476176">
    <property type="component" value="Unassembled WGS sequence"/>
</dbReference>
<evidence type="ECO:0000313" key="5">
    <source>
        <dbReference type="EMBL" id="KAE9215877.1"/>
    </source>
</evidence>
<dbReference type="EMBL" id="QXGB01000414">
    <property type="protein sequence ID" value="KAE9215877.1"/>
    <property type="molecule type" value="Genomic_DNA"/>
</dbReference>
<dbReference type="EMBL" id="QXFZ01000419">
    <property type="protein sequence ID" value="KAE9117214.1"/>
    <property type="molecule type" value="Genomic_DNA"/>
</dbReference>
<evidence type="ECO:0000313" key="13">
    <source>
        <dbReference type="Proteomes" id="UP000488956"/>
    </source>
</evidence>